<dbReference type="EMBL" id="NPEX01000049">
    <property type="protein sequence ID" value="RAI44341.1"/>
    <property type="molecule type" value="Genomic_DNA"/>
</dbReference>
<dbReference type="GO" id="GO:0016491">
    <property type="term" value="F:oxidoreductase activity"/>
    <property type="evidence" value="ECO:0007669"/>
    <property type="project" value="InterPro"/>
</dbReference>
<dbReference type="InterPro" id="IPR023210">
    <property type="entry name" value="NADP_OxRdtase_dom"/>
</dbReference>
<dbReference type="PRINTS" id="PR00069">
    <property type="entry name" value="ALDKETRDTASE"/>
</dbReference>
<organism evidence="5 6">
    <name type="scientific">Rhodoplanes roseus</name>
    <dbReference type="NCBI Taxonomy" id="29409"/>
    <lineage>
        <taxon>Bacteria</taxon>
        <taxon>Pseudomonadati</taxon>
        <taxon>Pseudomonadota</taxon>
        <taxon>Alphaproteobacteria</taxon>
        <taxon>Hyphomicrobiales</taxon>
        <taxon>Nitrobacteraceae</taxon>
        <taxon>Rhodoplanes</taxon>
    </lineage>
</organism>
<feature type="active site" description="Proton donor" evidence="1">
    <location>
        <position position="56"/>
    </location>
</feature>
<keyword evidence="6" id="KW-1185">Reference proteome</keyword>
<evidence type="ECO:0000259" key="4">
    <source>
        <dbReference type="Pfam" id="PF00248"/>
    </source>
</evidence>
<dbReference type="PIRSF" id="PIRSF000097">
    <property type="entry name" value="AKR"/>
    <property type="match status" value="1"/>
</dbReference>
<comment type="caution">
    <text evidence="5">The sequence shown here is derived from an EMBL/GenBank/DDBJ whole genome shotgun (WGS) entry which is preliminary data.</text>
</comment>
<dbReference type="PANTHER" id="PTHR43638:SF3">
    <property type="entry name" value="ALDEHYDE REDUCTASE"/>
    <property type="match status" value="1"/>
</dbReference>
<sequence length="280" mass="30107">MSTVPTTPLPSGEAVPVLGLGTWGMGETLRPAEKEVAALKLGLDLGMTLIDTAEMYADGGAEEIVGAAIAGRRDEVFLVDKVLPSNASRRGTVAACEASLKRLGTDRIDLYLLHWRGSVPFAETLDAFATLQKAGKIRHWGVSNLDTDDMQELVALPGGESVATNQVLYNPTRRGIEYDLLPWCAARRIPVMAYSPIEQGRVLKHRVLAGIAHRHAATPAQVALAFALRRPGTIVIPRSGNDKHVRENRGALDLRLDAGDLAALDAAFPPPVRKTALQML</sequence>
<evidence type="ECO:0000256" key="3">
    <source>
        <dbReference type="PIRSR" id="PIRSR000097-3"/>
    </source>
</evidence>
<dbReference type="Proteomes" id="UP000249130">
    <property type="component" value="Unassembled WGS sequence"/>
</dbReference>
<evidence type="ECO:0000313" key="6">
    <source>
        <dbReference type="Proteomes" id="UP000249130"/>
    </source>
</evidence>
<dbReference type="CDD" id="cd19138">
    <property type="entry name" value="AKR_YeaE"/>
    <property type="match status" value="1"/>
</dbReference>
<feature type="domain" description="NADP-dependent oxidoreductase" evidence="4">
    <location>
        <begin position="18"/>
        <end position="266"/>
    </location>
</feature>
<dbReference type="Gene3D" id="3.20.20.100">
    <property type="entry name" value="NADP-dependent oxidoreductase domain"/>
    <property type="match status" value="1"/>
</dbReference>
<dbReference type="SUPFAM" id="SSF51430">
    <property type="entry name" value="NAD(P)-linked oxidoreductase"/>
    <property type="match status" value="1"/>
</dbReference>
<evidence type="ECO:0000256" key="1">
    <source>
        <dbReference type="PIRSR" id="PIRSR000097-1"/>
    </source>
</evidence>
<proteinExistence type="predicted"/>
<evidence type="ECO:0000256" key="2">
    <source>
        <dbReference type="PIRSR" id="PIRSR000097-2"/>
    </source>
</evidence>
<feature type="binding site" evidence="2">
    <location>
        <position position="114"/>
    </location>
    <ligand>
        <name>substrate</name>
    </ligand>
</feature>
<accession>A0A327L1L1</accession>
<dbReference type="AlphaFoldDB" id="A0A327L1L1"/>
<dbReference type="OrthoDB" id="8394608at2"/>
<feature type="site" description="Lowers pKa of active site Tyr" evidence="3">
    <location>
        <position position="81"/>
    </location>
</feature>
<name>A0A327L1L1_9BRAD</name>
<dbReference type="Pfam" id="PF00248">
    <property type="entry name" value="Aldo_ket_red"/>
    <property type="match status" value="1"/>
</dbReference>
<gene>
    <name evidence="5" type="ORF">CH341_09660</name>
</gene>
<reference evidence="5 6" key="1">
    <citation type="submission" date="2017-07" db="EMBL/GenBank/DDBJ databases">
        <title>Draft Genome Sequences of Select Purple Nonsulfur Bacteria.</title>
        <authorList>
            <person name="Lasarre B."/>
            <person name="Mckinlay J.B."/>
        </authorList>
    </citation>
    <scope>NUCLEOTIDE SEQUENCE [LARGE SCALE GENOMIC DNA]</scope>
    <source>
        <strain evidence="5 6">DSM 5909</strain>
    </source>
</reference>
<evidence type="ECO:0000313" key="5">
    <source>
        <dbReference type="EMBL" id="RAI44341.1"/>
    </source>
</evidence>
<dbReference type="PANTHER" id="PTHR43638">
    <property type="entry name" value="OXIDOREDUCTASE, ALDO/KETO REDUCTASE FAMILY PROTEIN"/>
    <property type="match status" value="1"/>
</dbReference>
<dbReference type="InterPro" id="IPR036812">
    <property type="entry name" value="NAD(P)_OxRdtase_dom_sf"/>
</dbReference>
<protein>
    <submittedName>
        <fullName evidence="5">Oxidoreductase</fullName>
    </submittedName>
</protein>
<dbReference type="InterPro" id="IPR020471">
    <property type="entry name" value="AKR"/>
</dbReference>